<dbReference type="EMBL" id="CP009574">
    <property type="protein sequence ID" value="AIT09513.1"/>
    <property type="molecule type" value="Genomic_DNA"/>
</dbReference>
<dbReference type="HOGENOM" id="CLU_001265_57_5_6"/>
<gene>
    <name evidence="9" type="ORF">LO80_05715</name>
</gene>
<dbReference type="PANTHER" id="PTHR43414">
    <property type="entry name" value="MULTIDRUG RESISTANCE PROTEIN MDTG"/>
    <property type="match status" value="1"/>
</dbReference>
<evidence type="ECO:0000256" key="2">
    <source>
        <dbReference type="ARBA" id="ARBA00022448"/>
    </source>
</evidence>
<feature type="transmembrane region" description="Helical" evidence="7">
    <location>
        <begin position="313"/>
        <end position="337"/>
    </location>
</feature>
<evidence type="ECO:0000256" key="6">
    <source>
        <dbReference type="ARBA" id="ARBA00023136"/>
    </source>
</evidence>
<accession>A0A097EPL8</accession>
<keyword evidence="10" id="KW-1185">Reference proteome</keyword>
<evidence type="ECO:0000256" key="1">
    <source>
        <dbReference type="ARBA" id="ARBA00004651"/>
    </source>
</evidence>
<evidence type="ECO:0000256" key="5">
    <source>
        <dbReference type="ARBA" id="ARBA00022989"/>
    </source>
</evidence>
<sequence length="417" mass="46305">MSNSVKSQIALLCCCQLIVIIAMEMSNPFLPIYLQSLANYGLLSSNTWSVMAYSLPLVSAIIFSPIWGKYADKFGYKTMILRAAGALAVIQLLIYITDNILIFTTLRFIQGAIAGYLLASQSYAVVIVSKEYRSRVLSWLQTSTAIGIALGPLFGGLLANILNYSHIFLISALIAGVTFILLLFKLKSISPTNYSKKETKEHSPQNKEKNRSIHIYFSIIFLSIFLAQTAKFLPLSFFAIYAENFFSSNPMIIGAIYAAPAFSLLLISAPLGHLFDKLLKRNNQKYYFANRYFIILFTLASLAIYTHATTHNIYLIIISRLILGISFAGALPCLFSLACQVKGTNFGYLIGYCNSFSKFGNLTGIFIGGIIFQLSNMQTVFYITSLVYVALAIMYICLLYLFSPAISNIQNKEAINA</sequence>
<organism evidence="9 10">
    <name type="scientific">Candidatus Francisella endociliophora</name>
    <dbReference type="NCBI Taxonomy" id="653937"/>
    <lineage>
        <taxon>Bacteria</taxon>
        <taxon>Pseudomonadati</taxon>
        <taxon>Pseudomonadota</taxon>
        <taxon>Gammaproteobacteria</taxon>
        <taxon>Thiotrichales</taxon>
        <taxon>Francisellaceae</taxon>
        <taxon>Francisella</taxon>
    </lineage>
</organism>
<dbReference type="InterPro" id="IPR036259">
    <property type="entry name" value="MFS_trans_sf"/>
</dbReference>
<evidence type="ECO:0000256" key="3">
    <source>
        <dbReference type="ARBA" id="ARBA00022475"/>
    </source>
</evidence>
<dbReference type="PROSITE" id="PS50850">
    <property type="entry name" value="MFS"/>
    <property type="match status" value="1"/>
</dbReference>
<feature type="transmembrane region" description="Helical" evidence="7">
    <location>
        <begin position="252"/>
        <end position="275"/>
    </location>
</feature>
<dbReference type="InterPro" id="IPR011701">
    <property type="entry name" value="MFS"/>
</dbReference>
<evidence type="ECO:0000256" key="4">
    <source>
        <dbReference type="ARBA" id="ARBA00022692"/>
    </source>
</evidence>
<evidence type="ECO:0000259" key="8">
    <source>
        <dbReference type="PROSITE" id="PS50850"/>
    </source>
</evidence>
<feature type="transmembrane region" description="Helical" evidence="7">
    <location>
        <begin position="50"/>
        <end position="67"/>
    </location>
</feature>
<feature type="transmembrane region" description="Helical" evidence="7">
    <location>
        <begin position="215"/>
        <end position="240"/>
    </location>
</feature>
<keyword evidence="3" id="KW-1003">Cell membrane</keyword>
<feature type="transmembrane region" description="Helical" evidence="7">
    <location>
        <begin position="136"/>
        <end position="158"/>
    </location>
</feature>
<dbReference type="Gene3D" id="1.20.1250.20">
    <property type="entry name" value="MFS general substrate transporter like domains"/>
    <property type="match status" value="2"/>
</dbReference>
<feature type="transmembrane region" description="Helical" evidence="7">
    <location>
        <begin position="108"/>
        <end position="129"/>
    </location>
</feature>
<keyword evidence="4 7" id="KW-0812">Transmembrane</keyword>
<protein>
    <submittedName>
        <fullName evidence="9">MFS transporter</fullName>
    </submittedName>
</protein>
<dbReference type="Pfam" id="PF07690">
    <property type="entry name" value="MFS_1"/>
    <property type="match status" value="1"/>
</dbReference>
<dbReference type="OrthoDB" id="65739at2"/>
<evidence type="ECO:0000256" key="7">
    <source>
        <dbReference type="SAM" id="Phobius"/>
    </source>
</evidence>
<feature type="transmembrane region" description="Helical" evidence="7">
    <location>
        <begin position="79"/>
        <end position="96"/>
    </location>
</feature>
<keyword evidence="6 7" id="KW-0472">Membrane</keyword>
<dbReference type="InterPro" id="IPR020846">
    <property type="entry name" value="MFS_dom"/>
</dbReference>
<keyword evidence="5 7" id="KW-1133">Transmembrane helix</keyword>
<dbReference type="KEGG" id="frf:LO80_05715"/>
<dbReference type="GO" id="GO:0022857">
    <property type="term" value="F:transmembrane transporter activity"/>
    <property type="evidence" value="ECO:0007669"/>
    <property type="project" value="InterPro"/>
</dbReference>
<dbReference type="PANTHER" id="PTHR43414:SF1">
    <property type="entry name" value="PEPTIDE PERMEASE"/>
    <property type="match status" value="1"/>
</dbReference>
<dbReference type="GO" id="GO:0005886">
    <property type="term" value="C:plasma membrane"/>
    <property type="evidence" value="ECO:0007669"/>
    <property type="project" value="UniProtKB-SubCell"/>
</dbReference>
<feature type="transmembrane region" description="Helical" evidence="7">
    <location>
        <begin position="287"/>
        <end position="307"/>
    </location>
</feature>
<dbReference type="eggNOG" id="COG2814">
    <property type="taxonomic scope" value="Bacteria"/>
</dbReference>
<dbReference type="AlphaFoldDB" id="A0A097EPL8"/>
<comment type="subcellular location">
    <subcellularLocation>
        <location evidence="1">Cell membrane</location>
        <topology evidence="1">Multi-pass membrane protein</topology>
    </subcellularLocation>
</comment>
<proteinExistence type="predicted"/>
<dbReference type="Proteomes" id="UP000029672">
    <property type="component" value="Chromosome"/>
</dbReference>
<evidence type="ECO:0000313" key="10">
    <source>
        <dbReference type="Proteomes" id="UP000029672"/>
    </source>
</evidence>
<dbReference type="STRING" id="1547445.LO80_05715"/>
<dbReference type="SUPFAM" id="SSF103473">
    <property type="entry name" value="MFS general substrate transporter"/>
    <property type="match status" value="1"/>
</dbReference>
<dbReference type="RefSeq" id="WP_040009390.1">
    <property type="nucleotide sequence ID" value="NZ_CP009574.1"/>
</dbReference>
<feature type="domain" description="Major facilitator superfamily (MFS) profile" evidence="8">
    <location>
        <begin position="1"/>
        <end position="407"/>
    </location>
</feature>
<feature type="transmembrane region" description="Helical" evidence="7">
    <location>
        <begin position="380"/>
        <end position="402"/>
    </location>
</feature>
<reference evidence="9 10" key="1">
    <citation type="submission" date="2014-10" db="EMBL/GenBank/DDBJ databases">
        <title>Whole genome sequence of Francisella endociliophora strain FSC1006, isolated from a laboratory culture of the marine ciliate Euplotes raikovi.</title>
        <authorList>
            <person name="Granberg M."/>
            <person name="Backman S."/>
            <person name="Lundmark E."/>
            <person name="Nilsson E."/>
            <person name="Karlsson E."/>
            <person name="Thelaus J."/>
            <person name="Ohrman C."/>
            <person name="Larkeryd A."/>
            <person name="Stenberg P."/>
        </authorList>
    </citation>
    <scope>NUCLEOTIDE SEQUENCE [LARGE SCALE GENOMIC DNA]</scope>
    <source>
        <strain evidence="9 10">FSC1006</strain>
    </source>
</reference>
<feature type="transmembrane region" description="Helical" evidence="7">
    <location>
        <begin position="164"/>
        <end position="184"/>
    </location>
</feature>
<evidence type="ECO:0000313" key="9">
    <source>
        <dbReference type="EMBL" id="AIT09513.1"/>
    </source>
</evidence>
<feature type="transmembrane region" description="Helical" evidence="7">
    <location>
        <begin position="349"/>
        <end position="374"/>
    </location>
</feature>
<keyword evidence="2" id="KW-0813">Transport</keyword>
<name>A0A097EPL8_9GAMM</name>
<dbReference type="NCBIfam" id="NF041040">
    <property type="entry name" value="FslB"/>
    <property type="match status" value="1"/>
</dbReference>